<dbReference type="GO" id="GO:0005886">
    <property type="term" value="C:plasma membrane"/>
    <property type="evidence" value="ECO:0007669"/>
    <property type="project" value="TreeGrafter"/>
</dbReference>
<keyword evidence="2" id="KW-0479">Metal-binding</keyword>
<keyword evidence="6" id="KW-1133">Transmembrane helix</keyword>
<protein>
    <submittedName>
        <fullName evidence="8">Copper resistance protein CopC</fullName>
    </submittedName>
</protein>
<dbReference type="GO" id="GO:0030313">
    <property type="term" value="C:cell envelope"/>
    <property type="evidence" value="ECO:0007669"/>
    <property type="project" value="UniProtKB-SubCell"/>
</dbReference>
<dbReference type="GO" id="GO:0042597">
    <property type="term" value="C:periplasmic space"/>
    <property type="evidence" value="ECO:0007669"/>
    <property type="project" value="InterPro"/>
</dbReference>
<dbReference type="InterPro" id="IPR032694">
    <property type="entry name" value="CopC/D"/>
</dbReference>
<comment type="subcellular location">
    <subcellularLocation>
        <location evidence="1">Cell envelope</location>
    </subcellularLocation>
</comment>
<dbReference type="OrthoDB" id="5242236at2"/>
<feature type="region of interest" description="Disordered" evidence="5">
    <location>
        <begin position="245"/>
        <end position="276"/>
    </location>
</feature>
<accession>A0A5J5J3X6</accession>
<evidence type="ECO:0000256" key="5">
    <source>
        <dbReference type="SAM" id="MobiDB-lite"/>
    </source>
</evidence>
<evidence type="ECO:0000256" key="3">
    <source>
        <dbReference type="ARBA" id="ARBA00022729"/>
    </source>
</evidence>
<evidence type="ECO:0000256" key="4">
    <source>
        <dbReference type="ARBA" id="ARBA00023008"/>
    </source>
</evidence>
<evidence type="ECO:0000313" key="9">
    <source>
        <dbReference type="Proteomes" id="UP000325827"/>
    </source>
</evidence>
<keyword evidence="3" id="KW-0732">Signal</keyword>
<feature type="compositionally biased region" description="Low complexity" evidence="5">
    <location>
        <begin position="199"/>
        <end position="209"/>
    </location>
</feature>
<dbReference type="AlphaFoldDB" id="A0A5J5J3X6"/>
<keyword evidence="9" id="KW-1185">Reference proteome</keyword>
<evidence type="ECO:0000256" key="2">
    <source>
        <dbReference type="ARBA" id="ARBA00022723"/>
    </source>
</evidence>
<proteinExistence type="predicted"/>
<dbReference type="Pfam" id="PF04234">
    <property type="entry name" value="CopC"/>
    <property type="match status" value="1"/>
</dbReference>
<feature type="transmembrane region" description="Helical" evidence="6">
    <location>
        <begin position="52"/>
        <end position="74"/>
    </location>
</feature>
<comment type="caution">
    <text evidence="8">The sequence shown here is derived from an EMBL/GenBank/DDBJ whole genome shotgun (WGS) entry which is preliminary data.</text>
</comment>
<dbReference type="GO" id="GO:0046688">
    <property type="term" value="P:response to copper ion"/>
    <property type="evidence" value="ECO:0007669"/>
    <property type="project" value="InterPro"/>
</dbReference>
<dbReference type="SUPFAM" id="SSF81296">
    <property type="entry name" value="E set domains"/>
    <property type="match status" value="1"/>
</dbReference>
<dbReference type="PANTHER" id="PTHR34820">
    <property type="entry name" value="INNER MEMBRANE PROTEIN YEBZ"/>
    <property type="match status" value="1"/>
</dbReference>
<keyword evidence="6" id="KW-0472">Membrane</keyword>
<dbReference type="PANTHER" id="PTHR34820:SF4">
    <property type="entry name" value="INNER MEMBRANE PROTEIN YEBZ"/>
    <property type="match status" value="1"/>
</dbReference>
<evidence type="ECO:0000256" key="6">
    <source>
        <dbReference type="SAM" id="Phobius"/>
    </source>
</evidence>
<keyword evidence="6" id="KW-0812">Transmembrane</keyword>
<dbReference type="Proteomes" id="UP000325827">
    <property type="component" value="Unassembled WGS sequence"/>
</dbReference>
<evidence type="ECO:0000259" key="7">
    <source>
        <dbReference type="Pfam" id="PF04234"/>
    </source>
</evidence>
<dbReference type="InterPro" id="IPR014755">
    <property type="entry name" value="Cu-Rt/internalin_Ig-like"/>
</dbReference>
<dbReference type="GO" id="GO:0005507">
    <property type="term" value="F:copper ion binding"/>
    <property type="evidence" value="ECO:0007669"/>
    <property type="project" value="InterPro"/>
</dbReference>
<feature type="compositionally biased region" description="Low complexity" evidence="5">
    <location>
        <begin position="267"/>
        <end position="276"/>
    </location>
</feature>
<keyword evidence="4" id="KW-0186">Copper</keyword>
<feature type="domain" description="CopC" evidence="7">
    <location>
        <begin position="75"/>
        <end position="169"/>
    </location>
</feature>
<evidence type="ECO:0000256" key="1">
    <source>
        <dbReference type="ARBA" id="ARBA00004196"/>
    </source>
</evidence>
<dbReference type="Gene3D" id="2.60.40.1220">
    <property type="match status" value="1"/>
</dbReference>
<organism evidence="8 9">
    <name type="scientific">Microbacterium rhizomatis</name>
    <dbReference type="NCBI Taxonomy" id="1631477"/>
    <lineage>
        <taxon>Bacteria</taxon>
        <taxon>Bacillati</taxon>
        <taxon>Actinomycetota</taxon>
        <taxon>Actinomycetes</taxon>
        <taxon>Micrococcales</taxon>
        <taxon>Microbacteriaceae</taxon>
        <taxon>Microbacterium</taxon>
    </lineage>
</organism>
<reference evidence="9" key="1">
    <citation type="submission" date="2019-09" db="EMBL/GenBank/DDBJ databases">
        <title>Mumia zhuanghuii sp. nov. isolated from the intestinal contents of plateau pika (Ochotona curzoniae) in the Qinghai-Tibet plateau of China.</title>
        <authorList>
            <person name="Tian Z."/>
        </authorList>
    </citation>
    <scope>NUCLEOTIDE SEQUENCE [LARGE SCALE GENOMIC DNA]</scope>
    <source>
        <strain evidence="9">JCM 30598</strain>
    </source>
</reference>
<feature type="compositionally biased region" description="Low complexity" evidence="5">
    <location>
        <begin position="168"/>
        <end position="189"/>
    </location>
</feature>
<name>A0A5J5J3X6_9MICO</name>
<feature type="region of interest" description="Disordered" evidence="5">
    <location>
        <begin position="1"/>
        <end position="35"/>
    </location>
</feature>
<dbReference type="EMBL" id="VYSA01000001">
    <property type="protein sequence ID" value="KAA9110947.1"/>
    <property type="molecule type" value="Genomic_DNA"/>
</dbReference>
<feature type="transmembrane region" description="Helical" evidence="6">
    <location>
        <begin position="215"/>
        <end position="237"/>
    </location>
</feature>
<sequence length="276" mass="27367">MSIASLAFRSWSSEQESPPGRHATATVGTTTAPDRLDIVPSHPTHTFRAARVFALVAALFLTAAVALMATPAYAHDELSGSDPASGSTVDVLPAQLTLTFSGDLLGDAGATEVQVTDAGGTSIAAGAPVVQGNVVSQPLAPGATGTITVLWRVVSSDGHPISDQFGFTVTAPATPTPTPSTSATTAPTASPSPSPVAPSPTSSVSPAPADGGSSALPWVLFGVVAAAVLGGVVYLLVSRSRRAAELERARVAGVSTTPGSTPPGPSSPGSDGPSER</sequence>
<evidence type="ECO:0000313" key="8">
    <source>
        <dbReference type="EMBL" id="KAA9110947.1"/>
    </source>
</evidence>
<dbReference type="InterPro" id="IPR014756">
    <property type="entry name" value="Ig_E-set"/>
</dbReference>
<feature type="region of interest" description="Disordered" evidence="5">
    <location>
        <begin position="165"/>
        <end position="210"/>
    </location>
</feature>
<gene>
    <name evidence="8" type="ORF">F6B43_04780</name>
</gene>
<dbReference type="InterPro" id="IPR007348">
    <property type="entry name" value="CopC_dom"/>
</dbReference>
<dbReference type="GO" id="GO:0006825">
    <property type="term" value="P:copper ion transport"/>
    <property type="evidence" value="ECO:0007669"/>
    <property type="project" value="InterPro"/>
</dbReference>